<dbReference type="PANTHER" id="PTHR43464:SF19">
    <property type="entry name" value="UBIQUINONE BIOSYNTHESIS O-METHYLTRANSFERASE, MITOCHONDRIAL"/>
    <property type="match status" value="1"/>
</dbReference>
<sequence>MPDHGHVRTFNRIADRYDEKFGRDCETAHTVVLQWARQAGICPERVLDIGCGTGVLLEAAAAEWPGTALLGIDPANRMLAIARRRLAGSEHDLRVAQVEDLPHSDATVDLVLSTTSFGHWTDQAAGLREVARVLRPGGLCVIAEHAPPGWLMATTLKIMGRLPRLADRQQLQQMVQRAGLLAERAEVVPGTFVVTQSRKPAQERL</sequence>
<comment type="caution">
    <text evidence="5">The sequence shown here is derived from an EMBL/GenBank/DDBJ whole genome shotgun (WGS) entry which is preliminary data.</text>
</comment>
<dbReference type="InterPro" id="IPR041698">
    <property type="entry name" value="Methyltransf_25"/>
</dbReference>
<keyword evidence="1" id="KW-0489">Methyltransferase</keyword>
<evidence type="ECO:0000256" key="1">
    <source>
        <dbReference type="ARBA" id="ARBA00022603"/>
    </source>
</evidence>
<evidence type="ECO:0000313" key="5">
    <source>
        <dbReference type="EMBL" id="MBP2329388.1"/>
    </source>
</evidence>
<dbReference type="RefSeq" id="WP_209646189.1">
    <property type="nucleotide sequence ID" value="NZ_JAGINW010000001.1"/>
</dbReference>
<keyword evidence="3" id="KW-0949">S-adenosyl-L-methionine</keyword>
<organism evidence="5 6">
    <name type="scientific">Kibdelosporangium banguiense</name>
    <dbReference type="NCBI Taxonomy" id="1365924"/>
    <lineage>
        <taxon>Bacteria</taxon>
        <taxon>Bacillati</taxon>
        <taxon>Actinomycetota</taxon>
        <taxon>Actinomycetes</taxon>
        <taxon>Pseudonocardiales</taxon>
        <taxon>Pseudonocardiaceae</taxon>
        <taxon>Kibdelosporangium</taxon>
    </lineage>
</organism>
<evidence type="ECO:0000259" key="4">
    <source>
        <dbReference type="Pfam" id="PF13649"/>
    </source>
</evidence>
<dbReference type="SUPFAM" id="SSF53335">
    <property type="entry name" value="S-adenosyl-L-methionine-dependent methyltransferases"/>
    <property type="match status" value="1"/>
</dbReference>
<protein>
    <submittedName>
        <fullName evidence="5">Ubiquinone/menaquinone biosynthesis C-methylase UbiE</fullName>
    </submittedName>
</protein>
<keyword evidence="6" id="KW-1185">Reference proteome</keyword>
<dbReference type="CDD" id="cd02440">
    <property type="entry name" value="AdoMet_MTases"/>
    <property type="match status" value="1"/>
</dbReference>
<name>A0ABS4TYA5_9PSEU</name>
<dbReference type="Proteomes" id="UP001519332">
    <property type="component" value="Unassembled WGS sequence"/>
</dbReference>
<evidence type="ECO:0000313" key="6">
    <source>
        <dbReference type="Proteomes" id="UP001519332"/>
    </source>
</evidence>
<feature type="domain" description="Methyltransferase" evidence="4">
    <location>
        <begin position="46"/>
        <end position="138"/>
    </location>
</feature>
<evidence type="ECO:0000256" key="3">
    <source>
        <dbReference type="ARBA" id="ARBA00022691"/>
    </source>
</evidence>
<dbReference type="EMBL" id="JAGINW010000001">
    <property type="protein sequence ID" value="MBP2329388.1"/>
    <property type="molecule type" value="Genomic_DNA"/>
</dbReference>
<dbReference type="Pfam" id="PF13649">
    <property type="entry name" value="Methyltransf_25"/>
    <property type="match status" value="1"/>
</dbReference>
<keyword evidence="5" id="KW-0830">Ubiquinone</keyword>
<dbReference type="PANTHER" id="PTHR43464">
    <property type="entry name" value="METHYLTRANSFERASE"/>
    <property type="match status" value="1"/>
</dbReference>
<accession>A0ABS4TYA5</accession>
<dbReference type="Gene3D" id="3.40.50.150">
    <property type="entry name" value="Vaccinia Virus protein VP39"/>
    <property type="match status" value="1"/>
</dbReference>
<dbReference type="InterPro" id="IPR029063">
    <property type="entry name" value="SAM-dependent_MTases_sf"/>
</dbReference>
<gene>
    <name evidence="5" type="ORF">JOF56_009773</name>
</gene>
<evidence type="ECO:0000256" key="2">
    <source>
        <dbReference type="ARBA" id="ARBA00022679"/>
    </source>
</evidence>
<reference evidence="5 6" key="1">
    <citation type="submission" date="2021-03" db="EMBL/GenBank/DDBJ databases">
        <title>Sequencing the genomes of 1000 actinobacteria strains.</title>
        <authorList>
            <person name="Klenk H.-P."/>
        </authorList>
    </citation>
    <scope>NUCLEOTIDE SEQUENCE [LARGE SCALE GENOMIC DNA]</scope>
    <source>
        <strain evidence="5 6">DSM 46670</strain>
    </source>
</reference>
<keyword evidence="2" id="KW-0808">Transferase</keyword>
<proteinExistence type="predicted"/>